<name>A0ABT5YJU4_9PROT</name>
<dbReference type="InterPro" id="IPR044691">
    <property type="entry name" value="DCC1_Trx"/>
</dbReference>
<gene>
    <name evidence="1" type="ORF">P2G67_04395</name>
</gene>
<dbReference type="Proteomes" id="UP001215503">
    <property type="component" value="Unassembled WGS sequence"/>
</dbReference>
<proteinExistence type="predicted"/>
<dbReference type="Pfam" id="PF04134">
    <property type="entry name" value="DCC1-like"/>
    <property type="match status" value="1"/>
</dbReference>
<dbReference type="PANTHER" id="PTHR34290:SF2">
    <property type="entry name" value="OS04G0668800 PROTEIN"/>
    <property type="match status" value="1"/>
</dbReference>
<dbReference type="PANTHER" id="PTHR34290">
    <property type="entry name" value="SI:CH73-390P7.2"/>
    <property type="match status" value="1"/>
</dbReference>
<keyword evidence="2" id="KW-1185">Reference proteome</keyword>
<dbReference type="InterPro" id="IPR007263">
    <property type="entry name" value="DCC1-like"/>
</dbReference>
<evidence type="ECO:0000313" key="2">
    <source>
        <dbReference type="Proteomes" id="UP001215503"/>
    </source>
</evidence>
<reference evidence="1 2" key="1">
    <citation type="submission" date="2023-03" db="EMBL/GenBank/DDBJ databases">
        <title>Fodinicurvata sp. CAU 1616 isolated from sea sendiment.</title>
        <authorList>
            <person name="Kim W."/>
        </authorList>
    </citation>
    <scope>NUCLEOTIDE SEQUENCE [LARGE SCALE GENOMIC DNA]</scope>
    <source>
        <strain evidence="1 2">CAU 1616</strain>
    </source>
</reference>
<protein>
    <submittedName>
        <fullName evidence="1">DCC1-like thiol-disulfide oxidoreductase family protein</fullName>
    </submittedName>
</protein>
<dbReference type="EMBL" id="JARHUD010000002">
    <property type="protein sequence ID" value="MDF2095211.1"/>
    <property type="molecule type" value="Genomic_DNA"/>
</dbReference>
<evidence type="ECO:0000313" key="1">
    <source>
        <dbReference type="EMBL" id="MDF2095211.1"/>
    </source>
</evidence>
<sequence length="128" mass="14511">MTEPPRLTIFYDGTCALCRRQKAFWERHTAAGRVAWHDIGRDARPLLGSGISHRRALHRLHARTADRETLTGGRVVVALLREVPGFRRPAALLAHPPLLWLVEGFYCLLLPLRRLVTGRRCPGCARED</sequence>
<comment type="caution">
    <text evidence="1">The sequence shown here is derived from an EMBL/GenBank/DDBJ whole genome shotgun (WGS) entry which is preliminary data.</text>
</comment>
<accession>A0ABT5YJU4</accession>
<organism evidence="1 2">
    <name type="scientific">Aquibaculum arenosum</name>
    <dbReference type="NCBI Taxonomy" id="3032591"/>
    <lineage>
        <taxon>Bacteria</taxon>
        <taxon>Pseudomonadati</taxon>
        <taxon>Pseudomonadota</taxon>
        <taxon>Alphaproteobacteria</taxon>
        <taxon>Rhodospirillales</taxon>
        <taxon>Rhodovibrionaceae</taxon>
        <taxon>Aquibaculum</taxon>
    </lineage>
</organism>
<dbReference type="RefSeq" id="WP_275820416.1">
    <property type="nucleotide sequence ID" value="NZ_JARHUD010000002.1"/>
</dbReference>